<dbReference type="EMBL" id="CP016895">
    <property type="protein sequence ID" value="AOA58559.1"/>
    <property type="molecule type" value="Genomic_DNA"/>
</dbReference>
<gene>
    <name evidence="1" type="ORF">BFG52_09475</name>
</gene>
<dbReference type="OrthoDB" id="8614104at2"/>
<dbReference type="RefSeq" id="WP_067555228.1">
    <property type="nucleotide sequence ID" value="NZ_CP016895.1"/>
</dbReference>
<sequence length="153" mass="17824">MQIIRNSLGVWRDLGFKQVVLLSVLDGRSNLVCACLDGTRFSIQEAQILTTIHHDCRCCFVGIHHDCLPGTRAFVMDTKAAKNIEMKYRQQKIGQVDANITFIEWFDSCTTRFQLEYLGAFRFNLFKNHNYKLTDFVDLRTFKILNNEEIIRP</sequence>
<reference evidence="1 2" key="1">
    <citation type="submission" date="2016-08" db="EMBL/GenBank/DDBJ databases">
        <authorList>
            <person name="Seilhamer J.J."/>
        </authorList>
    </citation>
    <scope>NUCLEOTIDE SEQUENCE [LARGE SCALE GENOMIC DNA]</scope>
    <source>
        <strain evidence="1 2">BRTC-1</strain>
    </source>
</reference>
<evidence type="ECO:0000313" key="2">
    <source>
        <dbReference type="Proteomes" id="UP000093391"/>
    </source>
</evidence>
<dbReference type="AlphaFoldDB" id="A0A1B2M063"/>
<dbReference type="Proteomes" id="UP000093391">
    <property type="component" value="Chromosome"/>
</dbReference>
<proteinExistence type="predicted"/>
<keyword evidence="2" id="KW-1185">Reference proteome</keyword>
<organism evidence="1 2">
    <name type="scientific">Acinetobacter larvae</name>
    <dbReference type="NCBI Taxonomy" id="1789224"/>
    <lineage>
        <taxon>Bacteria</taxon>
        <taxon>Pseudomonadati</taxon>
        <taxon>Pseudomonadota</taxon>
        <taxon>Gammaproteobacteria</taxon>
        <taxon>Moraxellales</taxon>
        <taxon>Moraxellaceae</taxon>
        <taxon>Acinetobacter</taxon>
    </lineage>
</organism>
<evidence type="ECO:0000313" key="1">
    <source>
        <dbReference type="EMBL" id="AOA58559.1"/>
    </source>
</evidence>
<dbReference type="STRING" id="1789224.BFG52_09475"/>
<protein>
    <submittedName>
        <fullName evidence="1">Uncharacterized protein</fullName>
    </submittedName>
</protein>
<dbReference type="KEGG" id="ala:BFG52_09475"/>
<accession>A0A1B2M063</accession>
<name>A0A1B2M063_9GAMM</name>